<dbReference type="Pfam" id="PF07727">
    <property type="entry name" value="RVT_2"/>
    <property type="match status" value="1"/>
</dbReference>
<dbReference type="Proteomes" id="UP000026915">
    <property type="component" value="Chromosome 3"/>
</dbReference>
<keyword evidence="3" id="KW-1185">Reference proteome</keyword>
<reference evidence="2 3" key="1">
    <citation type="journal article" date="2013" name="Genome Biol.">
        <title>The genome sequence of the most widely cultivated cacao type and its use to identify candidate genes regulating pod color.</title>
        <authorList>
            <person name="Motamayor J.C."/>
            <person name="Mockaitis K."/>
            <person name="Schmutz J."/>
            <person name="Haiminen N."/>
            <person name="Iii D.L."/>
            <person name="Cornejo O."/>
            <person name="Findley S.D."/>
            <person name="Zheng P."/>
            <person name="Utro F."/>
            <person name="Royaert S."/>
            <person name="Saski C."/>
            <person name="Jenkins J."/>
            <person name="Podicheti R."/>
            <person name="Zhao M."/>
            <person name="Scheffler B.E."/>
            <person name="Stack J.C."/>
            <person name="Feltus F.A."/>
            <person name="Mustiga G.M."/>
            <person name="Amores F."/>
            <person name="Phillips W."/>
            <person name="Marelli J.P."/>
            <person name="May G.D."/>
            <person name="Shapiro H."/>
            <person name="Ma J."/>
            <person name="Bustamante C.D."/>
            <person name="Schnell R.J."/>
            <person name="Main D."/>
            <person name="Gilbert D."/>
            <person name="Parida L."/>
            <person name="Kuhn D.N."/>
        </authorList>
    </citation>
    <scope>NUCLEOTIDE SEQUENCE [LARGE SCALE GENOMIC DNA]</scope>
    <source>
        <strain evidence="3">cv. Matina 1-6</strain>
    </source>
</reference>
<dbReference type="AlphaFoldDB" id="A0A061FYB5"/>
<evidence type="ECO:0000313" key="3">
    <source>
        <dbReference type="Proteomes" id="UP000026915"/>
    </source>
</evidence>
<name>A0A061FYB5_THECC</name>
<organism evidence="2 3">
    <name type="scientific">Theobroma cacao</name>
    <name type="common">Cacao</name>
    <name type="synonym">Cocoa</name>
    <dbReference type="NCBI Taxonomy" id="3641"/>
    <lineage>
        <taxon>Eukaryota</taxon>
        <taxon>Viridiplantae</taxon>
        <taxon>Streptophyta</taxon>
        <taxon>Embryophyta</taxon>
        <taxon>Tracheophyta</taxon>
        <taxon>Spermatophyta</taxon>
        <taxon>Magnoliopsida</taxon>
        <taxon>eudicotyledons</taxon>
        <taxon>Gunneridae</taxon>
        <taxon>Pentapetalae</taxon>
        <taxon>rosids</taxon>
        <taxon>malvids</taxon>
        <taxon>Malvales</taxon>
        <taxon>Malvaceae</taxon>
        <taxon>Byttnerioideae</taxon>
        <taxon>Theobroma</taxon>
    </lineage>
</organism>
<evidence type="ECO:0000313" key="2">
    <source>
        <dbReference type="EMBL" id="EOY22058.1"/>
    </source>
</evidence>
<feature type="domain" description="Reverse transcriptase Ty1/copia-type" evidence="1">
    <location>
        <begin position="2"/>
        <end position="57"/>
    </location>
</feature>
<proteinExistence type="predicted"/>
<feature type="non-terminal residue" evidence="2">
    <location>
        <position position="59"/>
    </location>
</feature>
<dbReference type="HOGENOM" id="CLU_200846_0_0_1"/>
<sequence length="59" mass="6567">VDYTETFAPVAKLNTIRVLLSLAANLDWALHQMDVKNAFLNGELDEEVYMDLPPGFEGA</sequence>
<gene>
    <name evidence="2" type="ORF">TCM_014246</name>
</gene>
<feature type="non-terminal residue" evidence="2">
    <location>
        <position position="1"/>
    </location>
</feature>
<dbReference type="InterPro" id="IPR013103">
    <property type="entry name" value="RVT_2"/>
</dbReference>
<evidence type="ECO:0000259" key="1">
    <source>
        <dbReference type="Pfam" id="PF07727"/>
    </source>
</evidence>
<protein>
    <recommendedName>
        <fullName evidence="1">Reverse transcriptase Ty1/copia-type domain-containing protein</fullName>
    </recommendedName>
</protein>
<dbReference type="eggNOG" id="KOG0017">
    <property type="taxonomic scope" value="Eukaryota"/>
</dbReference>
<dbReference type="InParanoid" id="A0A061FYB5"/>
<dbReference type="EMBL" id="CM001881">
    <property type="protein sequence ID" value="EOY22058.1"/>
    <property type="molecule type" value="Genomic_DNA"/>
</dbReference>
<dbReference type="STRING" id="3641.A0A061FYB5"/>
<dbReference type="Gramene" id="EOY22058">
    <property type="protein sequence ID" value="EOY22058"/>
    <property type="gene ID" value="TCM_014246"/>
</dbReference>
<accession>A0A061FYB5</accession>